<evidence type="ECO:0000313" key="2">
    <source>
        <dbReference type="Proteomes" id="UP000031829"/>
    </source>
</evidence>
<dbReference type="AlphaFoldDB" id="A0A0B6AL08"/>
<dbReference type="Proteomes" id="UP000031829">
    <property type="component" value="Plasmid pBMV_2"/>
</dbReference>
<reference evidence="1 2" key="1">
    <citation type="journal article" date="2015" name="Genome Announc.">
        <title>Complete genome sequences for 35 biothreat assay-relevant bacillus species.</title>
        <authorList>
            <person name="Johnson S.L."/>
            <person name="Daligault H.E."/>
            <person name="Davenport K.W."/>
            <person name="Jaissle J."/>
            <person name="Frey K.G."/>
            <person name="Ladner J.T."/>
            <person name="Broomall S.M."/>
            <person name="Bishop-Lilly K.A."/>
            <person name="Bruce D.C."/>
            <person name="Gibbons H.S."/>
            <person name="Coyne S.R."/>
            <person name="Lo C.C."/>
            <person name="Meincke L."/>
            <person name="Munk A.C."/>
            <person name="Koroleva G.I."/>
            <person name="Rosenzweig C.N."/>
            <person name="Palacios G.F."/>
            <person name="Redden C.L."/>
            <person name="Minogue T.D."/>
            <person name="Chain P.S."/>
        </authorList>
    </citation>
    <scope>NUCLEOTIDE SEQUENCE [LARGE SCALE GENOMIC DNA]</scope>
    <source>
        <strain evidence="2">ATCC 14581 / DSM 32 / JCM 2506 / NBRC 15308 / NCIMB 9376 / NCTC 10342 / NRRL B-14308 / VKM B-512</strain>
        <plasmid evidence="1 2">pBMV_2</plasmid>
    </source>
</reference>
<organism evidence="1 2">
    <name type="scientific">Priestia megaterium (strain ATCC 14581 / DSM 32 / CCUG 1817 / JCM 2506 / NBRC 15308 / NCIMB 9376 / NCTC 10342 / NRRL B-14308 / VKM B-512 / Ford 19)</name>
    <name type="common">Bacillus megaterium</name>
    <dbReference type="NCBI Taxonomy" id="1348623"/>
    <lineage>
        <taxon>Bacteria</taxon>
        <taxon>Bacillati</taxon>
        <taxon>Bacillota</taxon>
        <taxon>Bacilli</taxon>
        <taxon>Bacillales</taxon>
        <taxon>Bacillaceae</taxon>
        <taxon>Priestia</taxon>
    </lineage>
</organism>
<accession>A0A0B6AL08</accession>
<protein>
    <submittedName>
        <fullName evidence="1">Uncharacterized protein</fullName>
    </submittedName>
</protein>
<evidence type="ECO:0000313" key="1">
    <source>
        <dbReference type="EMBL" id="AJI25570.1"/>
    </source>
</evidence>
<proteinExistence type="predicted"/>
<dbReference type="HOGENOM" id="CLU_114913_0_0_9"/>
<dbReference type="GeneID" id="93645988"/>
<dbReference type="EMBL" id="CP009921">
    <property type="protein sequence ID" value="AJI25570.1"/>
    <property type="molecule type" value="Genomic_DNA"/>
</dbReference>
<name>A0A0B6AL08_PRIM2</name>
<gene>
    <name evidence="1" type="ORF">BG04_5861</name>
</gene>
<geneLocation type="plasmid" evidence="1 2">
    <name>pBMV_2</name>
</geneLocation>
<dbReference type="KEGG" id="bmeg:BG04_5861"/>
<keyword evidence="1" id="KW-0614">Plasmid</keyword>
<dbReference type="RefSeq" id="WP_034655655.1">
    <property type="nucleotide sequence ID" value="NZ_BCVB01000018.1"/>
</dbReference>
<sequence length="214" mass="24865">MRVEEKKRRIRSDKKRDVKPSLPIDLKECIYRLSYITNTPVKNVVESICISGLASSKVMDYLSNYFRRGFSCGSTVYMGDMSKEPIRQLYKNIEKERVSTRLKDGHGETYDVLKRLAYALDCSPALAASFLIEASIRNSDFVDEYMTRHLEEELDQGRLKELKEVLKFINKNNPYKEEYSLHNLISYIMDELKVGATNLGSSVQNWLESMQHKK</sequence>